<dbReference type="HAMAP" id="MF_00093">
    <property type="entry name" value="Rel_fac_1"/>
    <property type="match status" value="1"/>
</dbReference>
<reference evidence="10 11" key="1">
    <citation type="journal article" date="2016" name="Nat. Commun.">
        <title>Thousands of microbial genomes shed light on interconnected biogeochemical processes in an aquifer system.</title>
        <authorList>
            <person name="Anantharaman K."/>
            <person name="Brown C.T."/>
            <person name="Hug L.A."/>
            <person name="Sharon I."/>
            <person name="Castelle C.J."/>
            <person name="Probst A.J."/>
            <person name="Thomas B.C."/>
            <person name="Singh A."/>
            <person name="Wilkins M.J."/>
            <person name="Karaoz U."/>
            <person name="Brodie E.L."/>
            <person name="Williams K.H."/>
            <person name="Hubbard S.S."/>
            <person name="Banfield J.F."/>
        </authorList>
    </citation>
    <scope>NUCLEOTIDE SEQUENCE [LARGE SCALE GENOMIC DNA]</scope>
</reference>
<evidence type="ECO:0000256" key="4">
    <source>
        <dbReference type="ARBA" id="ARBA00022917"/>
    </source>
</evidence>
<dbReference type="AlphaFoldDB" id="A0A1F5C9E7"/>
<dbReference type="NCBIfam" id="NF001859">
    <property type="entry name" value="PRK00591.1"/>
    <property type="match status" value="1"/>
</dbReference>
<feature type="region of interest" description="Disordered" evidence="8">
    <location>
        <begin position="277"/>
        <end position="299"/>
    </location>
</feature>
<name>A0A1F5C9E7_9BACT</name>
<dbReference type="PANTHER" id="PTHR43804">
    <property type="entry name" value="LD18447P"/>
    <property type="match status" value="1"/>
</dbReference>
<comment type="subcellular location">
    <subcellularLocation>
        <location evidence="5">Cytoplasm</location>
    </subcellularLocation>
</comment>
<dbReference type="GO" id="GO:0016149">
    <property type="term" value="F:translation release factor activity, codon specific"/>
    <property type="evidence" value="ECO:0007669"/>
    <property type="project" value="UniProtKB-UniRule"/>
</dbReference>
<dbReference type="GO" id="GO:0005737">
    <property type="term" value="C:cytoplasm"/>
    <property type="evidence" value="ECO:0007669"/>
    <property type="project" value="UniProtKB-SubCell"/>
</dbReference>
<dbReference type="Gene3D" id="3.30.160.20">
    <property type="match status" value="1"/>
</dbReference>
<dbReference type="Proteomes" id="UP000177947">
    <property type="component" value="Unassembled WGS sequence"/>
</dbReference>
<dbReference type="InterPro" id="IPR000352">
    <property type="entry name" value="Pep_chain_release_fac_I"/>
</dbReference>
<evidence type="ECO:0000256" key="5">
    <source>
        <dbReference type="HAMAP-Rule" id="MF_00093"/>
    </source>
</evidence>
<keyword evidence="4 5" id="KW-0648">Protein biosynthesis</keyword>
<accession>A0A1F5C9E7</accession>
<comment type="caution">
    <text evidence="10">The sequence shown here is derived from an EMBL/GenBank/DDBJ whole genome shotgun (WGS) entry which is preliminary data.</text>
</comment>
<dbReference type="EMBL" id="MEYQ01000005">
    <property type="protein sequence ID" value="OGD39481.1"/>
    <property type="molecule type" value="Genomic_DNA"/>
</dbReference>
<evidence type="ECO:0000256" key="2">
    <source>
        <dbReference type="ARBA" id="ARBA00010835"/>
    </source>
</evidence>
<evidence type="ECO:0000313" key="10">
    <source>
        <dbReference type="EMBL" id="OGD39481.1"/>
    </source>
</evidence>
<dbReference type="InterPro" id="IPR005139">
    <property type="entry name" value="PCRF"/>
</dbReference>
<comment type="function">
    <text evidence="1 5">Peptide chain release factor 1 directs the termination of translation in response to the peptide chain termination codons UAG and UAA.</text>
</comment>
<proteinExistence type="inferred from homology"/>
<dbReference type="FunFam" id="3.30.160.20:FF:000004">
    <property type="entry name" value="Peptide chain release factor 1"/>
    <property type="match status" value="1"/>
</dbReference>
<dbReference type="NCBIfam" id="TIGR00019">
    <property type="entry name" value="prfA"/>
    <property type="match status" value="1"/>
</dbReference>
<keyword evidence="3 5" id="KW-0488">Methylation</keyword>
<evidence type="ECO:0000256" key="1">
    <source>
        <dbReference type="ARBA" id="ARBA00002986"/>
    </source>
</evidence>
<dbReference type="Pfam" id="PF03462">
    <property type="entry name" value="PCRF"/>
    <property type="match status" value="1"/>
</dbReference>
<comment type="similarity">
    <text evidence="2 5">Belongs to the prokaryotic/mitochondrial release factor family.</text>
</comment>
<evidence type="ECO:0000259" key="9">
    <source>
        <dbReference type="PROSITE" id="PS00745"/>
    </source>
</evidence>
<feature type="modified residue" description="N5-methylglutamine" evidence="5">
    <location>
        <position position="233"/>
    </location>
</feature>
<dbReference type="InterPro" id="IPR045853">
    <property type="entry name" value="Pep_chain_release_fac_I_sf"/>
</dbReference>
<protein>
    <recommendedName>
        <fullName evidence="5 6">Peptide chain release factor 1</fullName>
        <shortName evidence="5">RF-1</shortName>
    </recommendedName>
</protein>
<feature type="domain" description="Prokaryotic-type class I peptide chain release factors" evidence="9">
    <location>
        <begin position="226"/>
        <end position="242"/>
    </location>
</feature>
<feature type="coiled-coil region" evidence="7">
    <location>
        <begin position="67"/>
        <end position="101"/>
    </location>
</feature>
<dbReference type="SUPFAM" id="SSF75620">
    <property type="entry name" value="Release factor"/>
    <property type="match status" value="1"/>
</dbReference>
<evidence type="ECO:0000256" key="7">
    <source>
        <dbReference type="SAM" id="Coils"/>
    </source>
</evidence>
<dbReference type="PANTHER" id="PTHR43804:SF7">
    <property type="entry name" value="LD18447P"/>
    <property type="match status" value="1"/>
</dbReference>
<evidence type="ECO:0000256" key="6">
    <source>
        <dbReference type="NCBIfam" id="TIGR00019"/>
    </source>
</evidence>
<dbReference type="Gene3D" id="3.30.70.1660">
    <property type="match status" value="1"/>
</dbReference>
<sequence>MNGALEKIKSEYQELTKKLSDPELFSDLKKSQEILKKHSELKKIIELDEQINNNSKTIKENEDLLASERDEEILKMVNEEINNLKNKKDNLEKELKNILHPDETSKYKNIIVEIRAGTGGDEAALFANNLFKMYSKYAQSKGWDATIIDSSQTDIGGFKEVIFEISGRGAYSDLQYESGVHRVQRVPGTEKSGRIHTSTASVAILPEVEEEDVTIKNDDILMETYRAGGPGGQNVNKVETAVRLIHKPTGIIVACQVERSQARNRERAMKILQSKITQEQKEKQAMEQGQLRKSQIGTADRSEKIRTYNFPQDRVTDHRIKESWHGLDKIMAGELSVMIQSLKEKMLILSMSETSN</sequence>
<gene>
    <name evidence="5" type="primary">prfA</name>
    <name evidence="10" type="ORF">A2907_02285</name>
</gene>
<organism evidence="10 11">
    <name type="scientific">Candidatus Azambacteria bacterium RIFCSPLOWO2_01_FULL_37_9</name>
    <dbReference type="NCBI Taxonomy" id="1797297"/>
    <lineage>
        <taxon>Bacteria</taxon>
        <taxon>Candidatus Azamiibacteriota</taxon>
    </lineage>
</organism>
<evidence type="ECO:0000313" key="11">
    <source>
        <dbReference type="Proteomes" id="UP000177947"/>
    </source>
</evidence>
<dbReference type="InterPro" id="IPR004373">
    <property type="entry name" value="RF-1"/>
</dbReference>
<dbReference type="FunFam" id="3.30.70.1660:FF:000002">
    <property type="entry name" value="Peptide chain release factor 1"/>
    <property type="match status" value="1"/>
</dbReference>
<dbReference type="Pfam" id="PF00472">
    <property type="entry name" value="RF-1"/>
    <property type="match status" value="1"/>
</dbReference>
<comment type="PTM">
    <text evidence="5">Methylated by PrmC. Methylation increases the termination efficiency of RF1.</text>
</comment>
<dbReference type="SMART" id="SM00937">
    <property type="entry name" value="PCRF"/>
    <property type="match status" value="1"/>
</dbReference>
<evidence type="ECO:0000256" key="3">
    <source>
        <dbReference type="ARBA" id="ARBA00022481"/>
    </source>
</evidence>
<evidence type="ECO:0000256" key="8">
    <source>
        <dbReference type="SAM" id="MobiDB-lite"/>
    </source>
</evidence>
<keyword evidence="5" id="KW-0963">Cytoplasm</keyword>
<dbReference type="InterPro" id="IPR050057">
    <property type="entry name" value="Prokaryotic/Mito_RF"/>
</dbReference>
<keyword evidence="7" id="KW-0175">Coiled coil</keyword>
<dbReference type="PROSITE" id="PS00745">
    <property type="entry name" value="RF_PROK_I"/>
    <property type="match status" value="1"/>
</dbReference>
<dbReference type="Gene3D" id="6.10.140.1950">
    <property type="match status" value="1"/>
</dbReference>